<name>A0A5N5QQ70_9AGAM</name>
<protein>
    <submittedName>
        <fullName evidence="3">Chromatin structure-remodeling complex subunit sfh1</fullName>
    </submittedName>
</protein>
<dbReference type="Proteomes" id="UP000383932">
    <property type="component" value="Unassembled WGS sequence"/>
</dbReference>
<feature type="compositionally biased region" description="Pro residues" evidence="1">
    <location>
        <begin position="387"/>
        <end position="399"/>
    </location>
</feature>
<evidence type="ECO:0000313" key="4">
    <source>
        <dbReference type="Proteomes" id="UP000383932"/>
    </source>
</evidence>
<dbReference type="InterPro" id="IPR012677">
    <property type="entry name" value="Nucleotide-bd_a/b_plait_sf"/>
</dbReference>
<dbReference type="PANTHER" id="PTHR12357">
    <property type="entry name" value="YTH YT521-B HOMOLOGY DOMAIN-CONTAINING"/>
    <property type="match status" value="1"/>
</dbReference>
<organism evidence="3 4">
    <name type="scientific">Ceratobasidium theobromae</name>
    <dbReference type="NCBI Taxonomy" id="1582974"/>
    <lineage>
        <taxon>Eukaryota</taxon>
        <taxon>Fungi</taxon>
        <taxon>Dikarya</taxon>
        <taxon>Basidiomycota</taxon>
        <taxon>Agaricomycotina</taxon>
        <taxon>Agaricomycetes</taxon>
        <taxon>Cantharellales</taxon>
        <taxon>Ceratobasidiaceae</taxon>
        <taxon>Ceratobasidium</taxon>
    </lineage>
</organism>
<reference evidence="3 4" key="1">
    <citation type="journal article" date="2019" name="Fungal Biol. Biotechnol.">
        <title>Draft genome sequence of fastidious pathogen Ceratobasidium theobromae, which causes vascular-streak dieback in Theobroma cacao.</title>
        <authorList>
            <person name="Ali S.S."/>
            <person name="Asman A."/>
            <person name="Shao J."/>
            <person name="Firmansyah A.P."/>
            <person name="Susilo A.W."/>
            <person name="Rosmana A."/>
            <person name="McMahon P."/>
            <person name="Junaid M."/>
            <person name="Guest D."/>
            <person name="Kheng T.Y."/>
            <person name="Meinhardt L.W."/>
            <person name="Bailey B.A."/>
        </authorList>
    </citation>
    <scope>NUCLEOTIDE SEQUENCE [LARGE SCALE GENOMIC DNA]</scope>
    <source>
        <strain evidence="3 4">CT2</strain>
    </source>
</reference>
<gene>
    <name evidence="3" type="ORF">CTheo_2874</name>
</gene>
<feature type="region of interest" description="Disordered" evidence="1">
    <location>
        <begin position="729"/>
        <end position="769"/>
    </location>
</feature>
<feature type="domain" description="YTH" evidence="2">
    <location>
        <begin position="660"/>
        <end position="949"/>
    </location>
</feature>
<keyword evidence="4" id="KW-1185">Reference proteome</keyword>
<proteinExistence type="predicted"/>
<dbReference type="GO" id="GO:0000381">
    <property type="term" value="P:regulation of alternative mRNA splicing, via spliceosome"/>
    <property type="evidence" value="ECO:0007669"/>
    <property type="project" value="TreeGrafter"/>
</dbReference>
<feature type="region of interest" description="Disordered" evidence="1">
    <location>
        <begin position="967"/>
        <end position="1012"/>
    </location>
</feature>
<dbReference type="OrthoDB" id="6103986at2759"/>
<evidence type="ECO:0000313" key="3">
    <source>
        <dbReference type="EMBL" id="KAB5593691.1"/>
    </source>
</evidence>
<dbReference type="GO" id="GO:0003729">
    <property type="term" value="F:mRNA binding"/>
    <property type="evidence" value="ECO:0007669"/>
    <property type="project" value="TreeGrafter"/>
</dbReference>
<evidence type="ECO:0000259" key="2">
    <source>
        <dbReference type="PROSITE" id="PS50882"/>
    </source>
</evidence>
<dbReference type="CDD" id="cd21134">
    <property type="entry name" value="YTH"/>
    <property type="match status" value="1"/>
</dbReference>
<dbReference type="Pfam" id="PF04146">
    <property type="entry name" value="YTH"/>
    <property type="match status" value="1"/>
</dbReference>
<feature type="compositionally biased region" description="Polar residues" evidence="1">
    <location>
        <begin position="602"/>
        <end position="617"/>
    </location>
</feature>
<dbReference type="PANTHER" id="PTHR12357:SF3">
    <property type="entry name" value="YTH DOMAIN-CONTAINING PROTEIN 1"/>
    <property type="match status" value="1"/>
</dbReference>
<dbReference type="SUPFAM" id="SSF54928">
    <property type="entry name" value="RNA-binding domain, RBD"/>
    <property type="match status" value="1"/>
</dbReference>
<accession>A0A5N5QQ70</accession>
<dbReference type="GO" id="GO:1990247">
    <property type="term" value="F:N6-methyladenosine-containing RNA reader activity"/>
    <property type="evidence" value="ECO:0007669"/>
    <property type="project" value="TreeGrafter"/>
</dbReference>
<dbReference type="GO" id="GO:0000398">
    <property type="term" value="P:mRNA splicing, via spliceosome"/>
    <property type="evidence" value="ECO:0007669"/>
    <property type="project" value="TreeGrafter"/>
</dbReference>
<dbReference type="InterPro" id="IPR035979">
    <property type="entry name" value="RBD_domain_sf"/>
</dbReference>
<feature type="region of interest" description="Disordered" evidence="1">
    <location>
        <begin position="381"/>
        <end position="443"/>
    </location>
</feature>
<dbReference type="InterPro" id="IPR045168">
    <property type="entry name" value="YTH_prot"/>
</dbReference>
<dbReference type="InterPro" id="IPR007275">
    <property type="entry name" value="YTH_domain"/>
</dbReference>
<dbReference type="AlphaFoldDB" id="A0A5N5QQ70"/>
<comment type="caution">
    <text evidence="3">The sequence shown here is derived from an EMBL/GenBank/DDBJ whole genome shotgun (WGS) entry which is preliminary data.</text>
</comment>
<dbReference type="GO" id="GO:0005654">
    <property type="term" value="C:nucleoplasm"/>
    <property type="evidence" value="ECO:0007669"/>
    <property type="project" value="TreeGrafter"/>
</dbReference>
<dbReference type="EMBL" id="SSOP01000032">
    <property type="protein sequence ID" value="KAB5593691.1"/>
    <property type="molecule type" value="Genomic_DNA"/>
</dbReference>
<dbReference type="InterPro" id="IPR057720">
    <property type="entry name" value="RRM_YTH1"/>
</dbReference>
<dbReference type="Pfam" id="PF25701">
    <property type="entry name" value="RRM_YTH1"/>
    <property type="match status" value="1"/>
</dbReference>
<dbReference type="Gene3D" id="3.30.70.330">
    <property type="match status" value="1"/>
</dbReference>
<feature type="compositionally biased region" description="Polar residues" evidence="1">
    <location>
        <begin position="400"/>
        <end position="411"/>
    </location>
</feature>
<evidence type="ECO:0000256" key="1">
    <source>
        <dbReference type="SAM" id="MobiDB-lite"/>
    </source>
</evidence>
<feature type="region of interest" description="Disordered" evidence="1">
    <location>
        <begin position="336"/>
        <end position="367"/>
    </location>
</feature>
<feature type="region of interest" description="Disordered" evidence="1">
    <location>
        <begin position="585"/>
        <end position="623"/>
    </location>
</feature>
<sequence>MCNANRARTALKIVEGIFRSVAAIPGVAQHMMPELAFRRLDLSSPMADGDWSENEGQEGVGGAVPVMGNEPPPNGTAGVAYSLSTSTALWDIDKAEPGTVLFSTGPLMAKPPSGLDASTDRQHWDAISPHPADATLQENTDASLVYTTGNSHTGYPMGYPPFNPQFGPSSPPFPSGGHSQGNMYPPGSYAGYRPGIPYSPYTPYQSPPAFNQYPASSPFGHMSGPFPGYSGSPPAAGGYPSSPSASSFQSSPAGGYSPPTGAYGMHFAPYSVASAPPMYAPAIYAHAPYGHPYLPPQGHADDNPGMWWFMPASNNQSGAYPAQQQAQTQYIQRVPMPLHSPSGRPHAQSPTALSPAATGSVPPAASPHQMYAAFGAMTLQSSQPPATRHPPLAPHPTAPQSPVASQPTSASKGRASVVGKAPGGSRVASPNTTRRPWHPNPPVARSDWVMWVGNVPNDATHDELWAFFNQDTTAPEPVAVLPPHQTRSLLPPLPGTEKPDPTKYSHGVSSVFLISRSNCAFVNYDEEAFLTRAVSFFNGRPLRPHDPRCPRLVCRVRRKDDDLRAGVGGQRGTGMHARWVQEQERRMSEAGELDGNVDDPATSPSTYLGPASSSELSPTIPAPVDDAHKLPADLVTCDHVPHHSGTGSTSSSFLARNFPKRYFILKSLTQFDLNISVDRGLWATQPHNESTLDRAFRTSKDVYLIFSANKSGEWFGYARMDGPIIGSHQSVSWESRGPPRSPANHNNNTKSDAGGSVETPVEAGPAGKVLFSPSEHKFAASPSPITPGTLFPAMSRIEGQTSAPPELGEAHKQLTNPVQPESLHVWNKDATATPVITRTSEPFELDANAPLRATRDSAPGYLDTTDELERARGLSDGPIQDSILAVDPDEERGEGWGKPFKIQWIKTERLPFHRTRHLRNPWNSDREVKVSRDGTEVEPNVGQRLLDEWDRVVEPETVTPVAIAVTVGGGGGGPVPGNSSVSRHSGHLPPRPNIQQNTPLPTANRGPPGRAR</sequence>
<dbReference type="Gene3D" id="3.10.590.10">
    <property type="entry name" value="ph1033 like domains"/>
    <property type="match status" value="2"/>
</dbReference>
<feature type="region of interest" description="Disordered" evidence="1">
    <location>
        <begin position="233"/>
        <end position="254"/>
    </location>
</feature>
<feature type="region of interest" description="Disordered" evidence="1">
    <location>
        <begin position="483"/>
        <end position="502"/>
    </location>
</feature>
<dbReference type="PROSITE" id="PS50882">
    <property type="entry name" value="YTH"/>
    <property type="match status" value="1"/>
</dbReference>